<dbReference type="AlphaFoldDB" id="A0A2R8BIE5"/>
<keyword evidence="1" id="KW-0732">Signal</keyword>
<dbReference type="Gene3D" id="2.30.60.10">
    <property type="entry name" value="Cyanovirin-N"/>
    <property type="match status" value="1"/>
</dbReference>
<protein>
    <submittedName>
        <fullName evidence="2">Uncharacterized protein</fullName>
    </submittedName>
</protein>
<accession>A0A2R8BIE5</accession>
<dbReference type="SUPFAM" id="SSF51322">
    <property type="entry name" value="Cyanovirin-N"/>
    <property type="match status" value="1"/>
</dbReference>
<dbReference type="InterPro" id="IPR036673">
    <property type="entry name" value="Cyanovirin-N_sf"/>
</dbReference>
<organism evidence="2 3">
    <name type="scientific">Ascidiaceihabitans donghaensis</name>
    <dbReference type="NCBI Taxonomy" id="1510460"/>
    <lineage>
        <taxon>Bacteria</taxon>
        <taxon>Pseudomonadati</taxon>
        <taxon>Pseudomonadota</taxon>
        <taxon>Alphaproteobacteria</taxon>
        <taxon>Rhodobacterales</taxon>
        <taxon>Paracoccaceae</taxon>
        <taxon>Ascidiaceihabitans</taxon>
    </lineage>
</organism>
<keyword evidence="3" id="KW-1185">Reference proteome</keyword>
<reference evidence="2 3" key="1">
    <citation type="submission" date="2018-03" db="EMBL/GenBank/DDBJ databases">
        <authorList>
            <person name="Keele B.F."/>
        </authorList>
    </citation>
    <scope>NUCLEOTIDE SEQUENCE [LARGE SCALE GENOMIC DNA]</scope>
    <source>
        <strain evidence="2 3">CECT 8599</strain>
    </source>
</reference>
<evidence type="ECO:0000256" key="1">
    <source>
        <dbReference type="SAM" id="SignalP"/>
    </source>
</evidence>
<dbReference type="OrthoDB" id="7190886at2"/>
<sequence>MKNFFLTAAFVCAAGGAYAAPSTFQQTCSNIEFAYLGSDAGVAATCLTAAGAPNQTSIVVPGISNENGTLTRSGGASSFQKSCGNIDIQITGTAGVFLTALCRDGNGNSQSTSIEIEGLGNNDGNLAF</sequence>
<feature type="signal peptide" evidence="1">
    <location>
        <begin position="1"/>
        <end position="19"/>
    </location>
</feature>
<evidence type="ECO:0000313" key="2">
    <source>
        <dbReference type="EMBL" id="SPH22853.1"/>
    </source>
</evidence>
<dbReference type="RefSeq" id="WP_108829750.1">
    <property type="nucleotide sequence ID" value="NZ_OMOR01000001.1"/>
</dbReference>
<evidence type="ECO:0000313" key="3">
    <source>
        <dbReference type="Proteomes" id="UP000244880"/>
    </source>
</evidence>
<dbReference type="EMBL" id="OMOR01000001">
    <property type="protein sequence ID" value="SPH22853.1"/>
    <property type="molecule type" value="Genomic_DNA"/>
</dbReference>
<feature type="chain" id="PRO_5015355677" evidence="1">
    <location>
        <begin position="20"/>
        <end position="128"/>
    </location>
</feature>
<name>A0A2R8BIE5_9RHOB</name>
<proteinExistence type="predicted"/>
<dbReference type="Proteomes" id="UP000244880">
    <property type="component" value="Unassembled WGS sequence"/>
</dbReference>
<gene>
    <name evidence="2" type="ORF">ASD8599_03600</name>
</gene>